<proteinExistence type="predicted"/>
<evidence type="ECO:0000313" key="2">
    <source>
        <dbReference type="EMBL" id="KAH0574584.1"/>
    </source>
</evidence>
<protein>
    <submittedName>
        <fullName evidence="1">Uncharacterized protein</fullName>
    </submittedName>
</protein>
<name>V6LQD2_9EUKA</name>
<dbReference type="AlphaFoldDB" id="V6LQD2"/>
<dbReference type="Proteomes" id="UP000018208">
    <property type="component" value="Unassembled WGS sequence"/>
</dbReference>
<sequence length="254" mass="29225">MIDLIFKDCNDNINYLRGQICIFSGALFDCVSEKNQEIEFLIEETFTIVYISQSSKSQKTFFKAQLEVNGVIRSLMEFGTTGIFNFTLKADLMSIEKVNNSPNYAYFLVKDYELQMGFIGVSIEQCGYFGIYDNDDCKFESWRHFPQFLIFTVTNKDEIIYFYNSNKNGNIVKLVGTTDVTVQTLVEGVGENVILVRFGISLGFETSQCMNLLPEMDLWLQLDGNMFWLRNKQQVTCRFDEMCVALDTSFSDSC</sequence>
<reference evidence="1 2" key="1">
    <citation type="journal article" date="2014" name="PLoS Genet.">
        <title>The Genome of Spironucleus salmonicida Highlights a Fish Pathogen Adapted to Fluctuating Environments.</title>
        <authorList>
            <person name="Xu F."/>
            <person name="Jerlstrom-Hultqvist J."/>
            <person name="Einarsson E."/>
            <person name="Astvaldsson A."/>
            <person name="Svard S.G."/>
            <person name="Andersson J.O."/>
        </authorList>
    </citation>
    <scope>NUCLEOTIDE SEQUENCE</scope>
    <source>
        <strain evidence="2">ATCC 50377</strain>
    </source>
</reference>
<keyword evidence="3" id="KW-1185">Reference proteome</keyword>
<dbReference type="EMBL" id="AUWU02000004">
    <property type="protein sequence ID" value="KAH0574584.1"/>
    <property type="molecule type" value="Genomic_DNA"/>
</dbReference>
<evidence type="ECO:0000313" key="1">
    <source>
        <dbReference type="EMBL" id="EST45916.1"/>
    </source>
</evidence>
<gene>
    <name evidence="1" type="ORF">SS50377_13892</name>
    <name evidence="2" type="ORF">SS50377_24542</name>
</gene>
<dbReference type="EMBL" id="KI546085">
    <property type="protein sequence ID" value="EST45916.1"/>
    <property type="molecule type" value="Genomic_DNA"/>
</dbReference>
<reference evidence="2" key="2">
    <citation type="submission" date="2020-12" db="EMBL/GenBank/DDBJ databases">
        <title>New Spironucleus salmonicida genome in near-complete chromosomes.</title>
        <authorList>
            <person name="Xu F."/>
            <person name="Kurt Z."/>
            <person name="Jimenez-Gonzalez A."/>
            <person name="Astvaldsson A."/>
            <person name="Andersson J.O."/>
            <person name="Svard S.G."/>
        </authorList>
    </citation>
    <scope>NUCLEOTIDE SEQUENCE</scope>
    <source>
        <strain evidence="2">ATCC 50377</strain>
    </source>
</reference>
<dbReference type="VEuPathDB" id="GiardiaDB:SS50377_24542"/>
<organism evidence="1">
    <name type="scientific">Spironucleus salmonicida</name>
    <dbReference type="NCBI Taxonomy" id="348837"/>
    <lineage>
        <taxon>Eukaryota</taxon>
        <taxon>Metamonada</taxon>
        <taxon>Diplomonadida</taxon>
        <taxon>Hexamitidae</taxon>
        <taxon>Hexamitinae</taxon>
        <taxon>Spironucleus</taxon>
    </lineage>
</organism>
<accession>V6LQD2</accession>
<evidence type="ECO:0000313" key="3">
    <source>
        <dbReference type="Proteomes" id="UP000018208"/>
    </source>
</evidence>